<keyword evidence="6 7" id="KW-0592">Phosphate transport</keyword>
<dbReference type="AlphaFoldDB" id="A0A1N7GX17"/>
<accession>A0A1N7GX17</accession>
<dbReference type="PANTHER" id="PTHR42930">
    <property type="entry name" value="PHOSPHATE-SPECIFIC TRANSPORT SYSTEM ACCESSORY PROTEIN PHOU"/>
    <property type="match status" value="1"/>
</dbReference>
<proteinExistence type="inferred from homology"/>
<gene>
    <name evidence="9" type="ORF">SAMN05445060_3212</name>
</gene>
<comment type="function">
    <text evidence="7">Plays a role in the regulation of phosphate uptake.</text>
</comment>
<dbReference type="GO" id="GO:0030643">
    <property type="term" value="P:intracellular phosphate ion homeostasis"/>
    <property type="evidence" value="ECO:0007669"/>
    <property type="project" value="InterPro"/>
</dbReference>
<keyword evidence="10" id="KW-1185">Reference proteome</keyword>
<comment type="similarity">
    <text evidence="2 7">Belongs to the PhoU family.</text>
</comment>
<evidence type="ECO:0000256" key="3">
    <source>
        <dbReference type="ARBA" id="ARBA00011738"/>
    </source>
</evidence>
<evidence type="ECO:0000256" key="5">
    <source>
        <dbReference type="ARBA" id="ARBA00022490"/>
    </source>
</evidence>
<keyword evidence="5 7" id="KW-0963">Cytoplasm</keyword>
<dbReference type="Proteomes" id="UP000186218">
    <property type="component" value="Unassembled WGS sequence"/>
</dbReference>
<feature type="domain" description="PhoU" evidence="8">
    <location>
        <begin position="18"/>
        <end position="103"/>
    </location>
</feature>
<sequence>MRTAYREQMAGLNSVLGSMCELAGGAMERSTQALLQADLAVAEEVITDHEKITSLSVHAEEQAFALLALQAPVASDLRAVVSTFQIVADADRMGALALHVAKVARRRHPAHALPEEVNGYFAEMGRLAVQLAATAREVLNTQDPNDALRLQDDDDAMDDLHRHLFTVLMDREWRHGVAAAVDVTLLGRYYERFADHAVLIGRRVVFQATGKTPEQLVDVGEY</sequence>
<evidence type="ECO:0000256" key="2">
    <source>
        <dbReference type="ARBA" id="ARBA00008107"/>
    </source>
</evidence>
<dbReference type="NCBIfam" id="TIGR02135">
    <property type="entry name" value="phoU_full"/>
    <property type="match status" value="1"/>
</dbReference>
<evidence type="ECO:0000256" key="6">
    <source>
        <dbReference type="ARBA" id="ARBA00022592"/>
    </source>
</evidence>
<dbReference type="OrthoDB" id="9814256at2"/>
<evidence type="ECO:0000313" key="9">
    <source>
        <dbReference type="EMBL" id="SIS17135.1"/>
    </source>
</evidence>
<dbReference type="Gene3D" id="1.20.58.220">
    <property type="entry name" value="Phosphate transport system protein phou homolog 2, domain 2"/>
    <property type="match status" value="1"/>
</dbReference>
<feature type="domain" description="PhoU" evidence="8">
    <location>
        <begin position="122"/>
        <end position="204"/>
    </location>
</feature>
<dbReference type="InterPro" id="IPR038078">
    <property type="entry name" value="PhoU-like_sf"/>
</dbReference>
<evidence type="ECO:0000256" key="1">
    <source>
        <dbReference type="ARBA" id="ARBA00004496"/>
    </source>
</evidence>
<dbReference type="PIRSF" id="PIRSF003107">
    <property type="entry name" value="PhoU"/>
    <property type="match status" value="1"/>
</dbReference>
<dbReference type="EMBL" id="FTNT01000010">
    <property type="protein sequence ID" value="SIS17135.1"/>
    <property type="molecule type" value="Genomic_DNA"/>
</dbReference>
<dbReference type="FunFam" id="1.20.58.220:FF:000004">
    <property type="entry name" value="Phosphate-specific transport system accessory protein PhoU"/>
    <property type="match status" value="1"/>
</dbReference>
<keyword evidence="4 7" id="KW-0813">Transport</keyword>
<evidence type="ECO:0000259" key="8">
    <source>
        <dbReference type="Pfam" id="PF01895"/>
    </source>
</evidence>
<dbReference type="RefSeq" id="WP_076481436.1">
    <property type="nucleotide sequence ID" value="NZ_FTNT01000010.1"/>
</dbReference>
<comment type="subunit">
    <text evidence="3 7">Homodimer.</text>
</comment>
<dbReference type="GO" id="GO:0045936">
    <property type="term" value="P:negative regulation of phosphate metabolic process"/>
    <property type="evidence" value="ECO:0007669"/>
    <property type="project" value="InterPro"/>
</dbReference>
<reference evidence="9 10" key="1">
    <citation type="submission" date="2017-01" db="EMBL/GenBank/DDBJ databases">
        <authorList>
            <person name="Mah S.A."/>
            <person name="Swanson W.J."/>
            <person name="Moy G.W."/>
            <person name="Vacquier V.D."/>
        </authorList>
    </citation>
    <scope>NUCLEOTIDE SEQUENCE [LARGE SCALE GENOMIC DNA]</scope>
    <source>
        <strain evidence="9 10">CPCC 203464</strain>
    </source>
</reference>
<dbReference type="Pfam" id="PF01895">
    <property type="entry name" value="PhoU"/>
    <property type="match status" value="2"/>
</dbReference>
<dbReference type="InterPro" id="IPR026022">
    <property type="entry name" value="PhoU_dom"/>
</dbReference>
<dbReference type="STRING" id="1344003.SAMN05445060_3212"/>
<dbReference type="GO" id="GO:0005737">
    <property type="term" value="C:cytoplasm"/>
    <property type="evidence" value="ECO:0007669"/>
    <property type="project" value="UniProtKB-SubCell"/>
</dbReference>
<protein>
    <recommendedName>
        <fullName evidence="7">Phosphate-specific transport system accessory protein PhoU</fullName>
    </recommendedName>
</protein>
<evidence type="ECO:0000256" key="4">
    <source>
        <dbReference type="ARBA" id="ARBA00022448"/>
    </source>
</evidence>
<organism evidence="9 10">
    <name type="scientific">Williamsia sterculiae</name>
    <dbReference type="NCBI Taxonomy" id="1344003"/>
    <lineage>
        <taxon>Bacteria</taxon>
        <taxon>Bacillati</taxon>
        <taxon>Actinomycetota</taxon>
        <taxon>Actinomycetes</taxon>
        <taxon>Mycobacteriales</taxon>
        <taxon>Nocardiaceae</taxon>
        <taxon>Williamsia</taxon>
    </lineage>
</organism>
<evidence type="ECO:0000256" key="7">
    <source>
        <dbReference type="PIRNR" id="PIRNR003107"/>
    </source>
</evidence>
<name>A0A1N7GX17_9NOCA</name>
<dbReference type="GO" id="GO:0006817">
    <property type="term" value="P:phosphate ion transport"/>
    <property type="evidence" value="ECO:0007669"/>
    <property type="project" value="UniProtKB-KW"/>
</dbReference>
<dbReference type="InterPro" id="IPR028366">
    <property type="entry name" value="PhoU"/>
</dbReference>
<comment type="subcellular location">
    <subcellularLocation>
        <location evidence="1 7">Cytoplasm</location>
    </subcellularLocation>
</comment>
<evidence type="ECO:0000313" key="10">
    <source>
        <dbReference type="Proteomes" id="UP000186218"/>
    </source>
</evidence>
<dbReference type="PANTHER" id="PTHR42930:SF3">
    <property type="entry name" value="PHOSPHATE-SPECIFIC TRANSPORT SYSTEM ACCESSORY PROTEIN PHOU"/>
    <property type="match status" value="1"/>
</dbReference>
<dbReference type="SUPFAM" id="SSF109755">
    <property type="entry name" value="PhoU-like"/>
    <property type="match status" value="1"/>
</dbReference>